<proteinExistence type="inferred from homology"/>
<comment type="similarity">
    <text evidence="8">Belongs to the KAE1 / TsaD family.</text>
</comment>
<evidence type="ECO:0000256" key="5">
    <source>
        <dbReference type="ARBA" id="ARBA00023004"/>
    </source>
</evidence>
<feature type="domain" description="Gcp-like" evidence="9">
    <location>
        <begin position="132"/>
        <end position="394"/>
    </location>
</feature>
<dbReference type="PANTHER" id="PTHR11735">
    <property type="entry name" value="TRNA N6-ADENOSINE THREONYLCARBAMOYLTRANSFERASE"/>
    <property type="match status" value="1"/>
</dbReference>
<keyword evidence="3 8" id="KW-0819">tRNA processing</keyword>
<evidence type="ECO:0000256" key="7">
    <source>
        <dbReference type="ARBA" id="ARBA00048117"/>
    </source>
</evidence>
<comment type="catalytic activity">
    <reaction evidence="7 8">
        <text>L-threonylcarbamoyladenylate + adenosine(37) in tRNA = N(6)-L-threonylcarbamoyladenosine(37) in tRNA + AMP + H(+)</text>
        <dbReference type="Rhea" id="RHEA:37059"/>
        <dbReference type="Rhea" id="RHEA-COMP:10162"/>
        <dbReference type="Rhea" id="RHEA-COMP:10163"/>
        <dbReference type="ChEBI" id="CHEBI:15378"/>
        <dbReference type="ChEBI" id="CHEBI:73682"/>
        <dbReference type="ChEBI" id="CHEBI:74411"/>
        <dbReference type="ChEBI" id="CHEBI:74418"/>
        <dbReference type="ChEBI" id="CHEBI:456215"/>
        <dbReference type="EC" id="2.3.1.234"/>
    </reaction>
</comment>
<dbReference type="GO" id="GO:0002949">
    <property type="term" value="P:tRNA threonylcarbamoyladenosine modification"/>
    <property type="evidence" value="ECO:0007669"/>
    <property type="project" value="UniProtKB-UniRule"/>
</dbReference>
<feature type="binding site" evidence="8">
    <location>
        <position position="388"/>
    </location>
    <ligand>
        <name>Fe cation</name>
        <dbReference type="ChEBI" id="CHEBI:24875"/>
    </ligand>
</feature>
<keyword evidence="6 8" id="KW-0012">Acyltransferase</keyword>
<evidence type="ECO:0000256" key="3">
    <source>
        <dbReference type="ARBA" id="ARBA00022694"/>
    </source>
</evidence>
<dbReference type="Gene3D" id="3.30.420.40">
    <property type="match status" value="3"/>
</dbReference>
<dbReference type="Pfam" id="PF00814">
    <property type="entry name" value="TsaD"/>
    <property type="match status" value="2"/>
</dbReference>
<comment type="cofactor">
    <cofactor evidence="8">
        <name>Fe(2+)</name>
        <dbReference type="ChEBI" id="CHEBI:29033"/>
    </cofactor>
    <text evidence="8">Binds 1 Fe(2+) ion per subunit.</text>
</comment>
<gene>
    <name evidence="8" type="primary">tsaD</name>
    <name evidence="10" type="ORF">COX24_02635</name>
</gene>
<dbReference type="SUPFAM" id="SSF53067">
    <property type="entry name" value="Actin-like ATPase domain"/>
    <property type="match status" value="3"/>
</dbReference>
<keyword evidence="4 8" id="KW-0479">Metal-binding</keyword>
<evidence type="ECO:0000256" key="6">
    <source>
        <dbReference type="ARBA" id="ARBA00023315"/>
    </source>
</evidence>
<dbReference type="EC" id="2.3.1.234" evidence="8"/>
<comment type="caution">
    <text evidence="10">The sequence shown here is derived from an EMBL/GenBank/DDBJ whole genome shotgun (WGS) entry which is preliminary data.</text>
</comment>
<keyword evidence="2 8" id="KW-0808">Transferase</keyword>
<comment type="subcellular location">
    <subcellularLocation>
        <location evidence="8">Cytoplasm</location>
    </subcellularLocation>
</comment>
<dbReference type="InterPro" id="IPR000905">
    <property type="entry name" value="Gcp-like_dom"/>
</dbReference>
<evidence type="ECO:0000313" key="10">
    <source>
        <dbReference type="EMBL" id="PIP31616.1"/>
    </source>
</evidence>
<keyword evidence="1 8" id="KW-0963">Cytoplasm</keyword>
<accession>A0A2G9ZEL6</accession>
<comment type="caution">
    <text evidence="8">Lacks conserved residue(s) required for the propagation of feature annotation.</text>
</comment>
<evidence type="ECO:0000256" key="8">
    <source>
        <dbReference type="HAMAP-Rule" id="MF_01445"/>
    </source>
</evidence>
<dbReference type="InterPro" id="IPR043129">
    <property type="entry name" value="ATPase_NBD"/>
</dbReference>
<evidence type="ECO:0000256" key="4">
    <source>
        <dbReference type="ARBA" id="ARBA00022723"/>
    </source>
</evidence>
<protein>
    <recommendedName>
        <fullName evidence="8">tRNA N6-adenosine threonylcarbamoyltransferase</fullName>
        <ecNumber evidence="8">2.3.1.234</ecNumber>
    </recommendedName>
    <alternativeName>
        <fullName evidence="8">N6-L-threonylcarbamoyladenine synthase</fullName>
        <shortName evidence="8">t(6)A synthase</shortName>
    </alternativeName>
    <alternativeName>
        <fullName evidence="8">t(6)A37 threonylcarbamoyladenosine biosynthesis protein TsaD</fullName>
    </alternativeName>
    <alternativeName>
        <fullName evidence="8">tRNA threonylcarbamoyladenosine biosynthesis protein TsaD</fullName>
    </alternativeName>
</protein>
<sequence>MKKGKKSCKINKQNLMLILGVDTSCDDTSIATLKIKNQKSKIKDIEVLSSVVSSQEKLHAKYGGVWPAMAQREHEKNLVFVLEKALKEAKSIGQKENGNGKKITEKKQKTLSKILEREPLLKENLLKFLNKYQKPKIEAIAVTIGPGLEPCLWQGLNFAKALAFMWEIPIIPVNHLEGHLVSCFLQKTGKNFQFSIFNFQKKIWPAMGLIVSGGHTQLVLIKKIGDYKIIGQTLDDAAGECFDKTARILGLGYPGGPKIATLAAKATSLPTPNYQIPNNLPRPMMSSKNFDFSFSGLKTAVLYTWQKIPQKQKTSKMKTALAHEIQQAIIDVLLHKAIRAASTFKAKSFLLCGGVSANKELRKQFSEKLKAEKPSLGLLTAENGFFTDNGAMIALSGLCNLKKKQKFPFKNIRANGNLNI</sequence>
<evidence type="ECO:0000256" key="2">
    <source>
        <dbReference type="ARBA" id="ARBA00022679"/>
    </source>
</evidence>
<feature type="binding site" evidence="8">
    <location>
        <begin position="210"/>
        <end position="214"/>
    </location>
    <ligand>
        <name>substrate</name>
    </ligand>
</feature>
<comment type="function">
    <text evidence="8">Required for the formation of a threonylcarbamoyl group on adenosine at position 37 (t(6)A37) in tRNAs that read codons beginning with adenine. Is involved in the transfer of the threonylcarbamoyl moiety of threonylcarbamoyl-AMP (TC-AMP) to the N6 group of A37, together with TsaE and TsaB. TsaD likely plays a direct catalytic role in this reaction.</text>
</comment>
<keyword evidence="5 8" id="KW-0408">Iron</keyword>
<evidence type="ECO:0000259" key="9">
    <source>
        <dbReference type="Pfam" id="PF00814"/>
    </source>
</evidence>
<dbReference type="NCBIfam" id="TIGR00329">
    <property type="entry name" value="gcp_kae1"/>
    <property type="match status" value="1"/>
</dbReference>
<feature type="domain" description="Gcp-like" evidence="9">
    <location>
        <begin position="46"/>
        <end position="90"/>
    </location>
</feature>
<dbReference type="AlphaFoldDB" id="A0A2G9ZEL6"/>
<name>A0A2G9ZEL6_9BACT</name>
<dbReference type="InterPro" id="IPR022450">
    <property type="entry name" value="TsaD"/>
</dbReference>
<feature type="binding site" evidence="8">
    <location>
        <position position="256"/>
    </location>
    <ligand>
        <name>substrate</name>
    </ligand>
</feature>
<feature type="binding site" evidence="8">
    <location>
        <position position="358"/>
    </location>
    <ligand>
        <name>substrate</name>
    </ligand>
</feature>
<dbReference type="HAMAP" id="MF_01445">
    <property type="entry name" value="TsaD"/>
    <property type="match status" value="1"/>
</dbReference>
<dbReference type="EMBL" id="PCSB01000056">
    <property type="protein sequence ID" value="PIP31616.1"/>
    <property type="molecule type" value="Genomic_DNA"/>
</dbReference>
<feature type="binding site" evidence="8">
    <location>
        <position position="243"/>
    </location>
    <ligand>
        <name>substrate</name>
    </ligand>
</feature>
<evidence type="ECO:0000256" key="1">
    <source>
        <dbReference type="ARBA" id="ARBA00022490"/>
    </source>
</evidence>
<organism evidence="10 11">
    <name type="scientific">bacterium (Candidatus Gribaldobacteria) CG23_combo_of_CG06-09_8_20_14_all_37_87_8</name>
    <dbReference type="NCBI Taxonomy" id="2014278"/>
    <lineage>
        <taxon>Bacteria</taxon>
        <taxon>Candidatus Gribaldobacteria</taxon>
    </lineage>
</organism>
<dbReference type="InterPro" id="IPR017861">
    <property type="entry name" value="KAE1/TsaD"/>
</dbReference>
<feature type="binding site" evidence="8">
    <location>
        <position position="175"/>
    </location>
    <ligand>
        <name>Fe cation</name>
        <dbReference type="ChEBI" id="CHEBI:24875"/>
    </ligand>
</feature>
<dbReference type="GO" id="GO:0061711">
    <property type="term" value="F:tRNA N(6)-L-threonylcarbamoyladenine synthase activity"/>
    <property type="evidence" value="ECO:0007669"/>
    <property type="project" value="UniProtKB-EC"/>
</dbReference>
<dbReference type="PANTHER" id="PTHR11735:SF6">
    <property type="entry name" value="TRNA N6-ADENOSINE THREONYLCARBAMOYLTRANSFERASE, MITOCHONDRIAL"/>
    <property type="match status" value="1"/>
</dbReference>
<dbReference type="Proteomes" id="UP000230447">
    <property type="component" value="Unassembled WGS sequence"/>
</dbReference>
<dbReference type="GO" id="GO:0005506">
    <property type="term" value="F:iron ion binding"/>
    <property type="evidence" value="ECO:0007669"/>
    <property type="project" value="UniProtKB-UniRule"/>
</dbReference>
<dbReference type="FunFam" id="3.30.420.40:FF:000040">
    <property type="entry name" value="tRNA N6-adenosine threonylcarbamoyltransferase"/>
    <property type="match status" value="1"/>
</dbReference>
<feature type="binding site" evidence="8">
    <location>
        <position position="179"/>
    </location>
    <ligand>
        <name>Fe cation</name>
        <dbReference type="ChEBI" id="CHEBI:24875"/>
    </ligand>
</feature>
<evidence type="ECO:0000313" key="11">
    <source>
        <dbReference type="Proteomes" id="UP000230447"/>
    </source>
</evidence>
<dbReference type="GO" id="GO:0005737">
    <property type="term" value="C:cytoplasm"/>
    <property type="evidence" value="ECO:0007669"/>
    <property type="project" value="UniProtKB-SubCell"/>
</dbReference>
<reference evidence="10 11" key="1">
    <citation type="submission" date="2017-09" db="EMBL/GenBank/DDBJ databases">
        <title>Depth-based differentiation of microbial function through sediment-hosted aquifers and enrichment of novel symbionts in the deep terrestrial subsurface.</title>
        <authorList>
            <person name="Probst A.J."/>
            <person name="Ladd B."/>
            <person name="Jarett J.K."/>
            <person name="Geller-Mcgrath D.E."/>
            <person name="Sieber C.M."/>
            <person name="Emerson J.B."/>
            <person name="Anantharaman K."/>
            <person name="Thomas B.C."/>
            <person name="Malmstrom R."/>
            <person name="Stieglmeier M."/>
            <person name="Klingl A."/>
            <person name="Woyke T."/>
            <person name="Ryan C.M."/>
            <person name="Banfield J.F."/>
        </authorList>
    </citation>
    <scope>NUCLEOTIDE SEQUENCE [LARGE SCALE GENOMIC DNA]</scope>
    <source>
        <strain evidence="10">CG23_combo_of_CG06-09_8_20_14_all_37_87_8</strain>
    </source>
</reference>